<dbReference type="AlphaFoldDB" id="R9GVF0"/>
<proteinExistence type="predicted"/>
<comment type="caution">
    <text evidence="1">The sequence shown here is derived from an EMBL/GenBank/DDBJ whole genome shotgun (WGS) entry which is preliminary data.</text>
</comment>
<dbReference type="EMBL" id="AQPN01000043">
    <property type="protein sequence ID" value="EOR95822.1"/>
    <property type="molecule type" value="Genomic_DNA"/>
</dbReference>
<organism evidence="1 2">
    <name type="scientific">Arcticibacter svalbardensis MN12-7</name>
    <dbReference type="NCBI Taxonomy" id="1150600"/>
    <lineage>
        <taxon>Bacteria</taxon>
        <taxon>Pseudomonadati</taxon>
        <taxon>Bacteroidota</taxon>
        <taxon>Sphingobacteriia</taxon>
        <taxon>Sphingobacteriales</taxon>
        <taxon>Sphingobacteriaceae</taxon>
        <taxon>Arcticibacter</taxon>
    </lineage>
</organism>
<dbReference type="RefSeq" id="WP_016194379.1">
    <property type="nucleotide sequence ID" value="NZ_AQPN01000043.1"/>
</dbReference>
<keyword evidence="2" id="KW-1185">Reference proteome</keyword>
<accession>R9GVF0</accession>
<dbReference type="Proteomes" id="UP000014174">
    <property type="component" value="Unassembled WGS sequence"/>
</dbReference>
<evidence type="ECO:0000313" key="1">
    <source>
        <dbReference type="EMBL" id="EOR95822.1"/>
    </source>
</evidence>
<protein>
    <submittedName>
        <fullName evidence="1">Uncharacterized protein</fullName>
    </submittedName>
</protein>
<reference evidence="1 2" key="1">
    <citation type="journal article" date="2013" name="Genome Announc.">
        <title>Draft Genome Sequence of Arcticibacter svalbardensis Strain MN12-7T, a Member of the Family Sphingobacteriaceae Isolated from an Arctic Soil Sample.</title>
        <authorList>
            <person name="Shivaji S."/>
            <person name="Ara S."/>
            <person name="Prasad S."/>
            <person name="Manasa B.P."/>
            <person name="Begum Z."/>
            <person name="Singh A."/>
            <person name="Kumar Pinnaka A."/>
        </authorList>
    </citation>
    <scope>NUCLEOTIDE SEQUENCE [LARGE SCALE GENOMIC DNA]</scope>
    <source>
        <strain evidence="1 2">MN12-7</strain>
    </source>
</reference>
<name>R9GVF0_9SPHI</name>
<sequence>MQQLETESKPYNGGIKSFEILAVGTSNDVSQAIAAWTKKIRI</sequence>
<evidence type="ECO:0000313" key="2">
    <source>
        <dbReference type="Proteomes" id="UP000014174"/>
    </source>
</evidence>
<gene>
    <name evidence="1" type="ORF">ADIARSV_1135</name>
</gene>
<dbReference type="STRING" id="1150600.ADIARSV_1135"/>